<gene>
    <name evidence="2" type="ORF">HICCMSTLAB_LOCUS4922</name>
</gene>
<proteinExistence type="predicted"/>
<keyword evidence="1" id="KW-0732">Signal</keyword>
<name>A0A8J2H9E9_COTCN</name>
<comment type="caution">
    <text evidence="2">The sequence shown here is derived from an EMBL/GenBank/DDBJ whole genome shotgun (WGS) entry which is preliminary data.</text>
</comment>
<sequence length="162" mass="18112">MTSERIFTKICLVFCLIALVKSQTVFIDVSTGRIFSLSHEIILSSFPDFVQQPQIDNSLKPRVGEETTPEWTCTNDKTRDTIILSTEDIPDRSPKTTSNDSLNLDSATKAPFPGLLSIFSTANNADAVSWMDYAQNTTTKVTRSTNENFGEDLIDIRVQKKN</sequence>
<keyword evidence="3" id="KW-1185">Reference proteome</keyword>
<protein>
    <submittedName>
        <fullName evidence="2">Uncharacterized protein</fullName>
    </submittedName>
</protein>
<dbReference type="Proteomes" id="UP000786811">
    <property type="component" value="Unassembled WGS sequence"/>
</dbReference>
<dbReference type="AlphaFoldDB" id="A0A8J2H9E9"/>
<dbReference type="EMBL" id="CAJNRD030001119">
    <property type="protein sequence ID" value="CAG5088644.1"/>
    <property type="molecule type" value="Genomic_DNA"/>
</dbReference>
<dbReference type="OrthoDB" id="7696968at2759"/>
<organism evidence="2 3">
    <name type="scientific">Cotesia congregata</name>
    <name type="common">Parasitoid wasp</name>
    <name type="synonym">Apanteles congregatus</name>
    <dbReference type="NCBI Taxonomy" id="51543"/>
    <lineage>
        <taxon>Eukaryota</taxon>
        <taxon>Metazoa</taxon>
        <taxon>Ecdysozoa</taxon>
        <taxon>Arthropoda</taxon>
        <taxon>Hexapoda</taxon>
        <taxon>Insecta</taxon>
        <taxon>Pterygota</taxon>
        <taxon>Neoptera</taxon>
        <taxon>Endopterygota</taxon>
        <taxon>Hymenoptera</taxon>
        <taxon>Apocrita</taxon>
        <taxon>Ichneumonoidea</taxon>
        <taxon>Braconidae</taxon>
        <taxon>Microgastrinae</taxon>
        <taxon>Cotesia</taxon>
    </lineage>
</organism>
<accession>A0A8J2H9E9</accession>
<feature type="signal peptide" evidence="1">
    <location>
        <begin position="1"/>
        <end position="22"/>
    </location>
</feature>
<evidence type="ECO:0000313" key="3">
    <source>
        <dbReference type="Proteomes" id="UP000786811"/>
    </source>
</evidence>
<feature type="chain" id="PRO_5035182377" evidence="1">
    <location>
        <begin position="23"/>
        <end position="162"/>
    </location>
</feature>
<reference evidence="2" key="1">
    <citation type="submission" date="2021-04" db="EMBL/GenBank/DDBJ databases">
        <authorList>
            <person name="Chebbi M.A.C M."/>
        </authorList>
    </citation>
    <scope>NUCLEOTIDE SEQUENCE</scope>
</reference>
<evidence type="ECO:0000313" key="2">
    <source>
        <dbReference type="EMBL" id="CAG5088644.1"/>
    </source>
</evidence>
<evidence type="ECO:0000256" key="1">
    <source>
        <dbReference type="SAM" id="SignalP"/>
    </source>
</evidence>